<name>A0ABR9P506_9ACTN</name>
<dbReference type="Pfam" id="PF01869">
    <property type="entry name" value="BcrAD_BadFG"/>
    <property type="match status" value="1"/>
</dbReference>
<dbReference type="SUPFAM" id="SSF53067">
    <property type="entry name" value="Actin-like ATPase domain"/>
    <property type="match status" value="2"/>
</dbReference>
<protein>
    <recommendedName>
        <fullName evidence="1">ATPase BadF/BadG/BcrA/BcrD type domain-containing protein</fullName>
    </recommendedName>
</protein>
<dbReference type="PANTHER" id="PTHR43190:SF3">
    <property type="entry name" value="N-ACETYL-D-GLUCOSAMINE KINASE"/>
    <property type="match status" value="1"/>
</dbReference>
<proteinExistence type="predicted"/>
<dbReference type="Gene3D" id="3.30.420.40">
    <property type="match status" value="2"/>
</dbReference>
<evidence type="ECO:0000313" key="3">
    <source>
        <dbReference type="Proteomes" id="UP000806528"/>
    </source>
</evidence>
<organism evidence="2 3">
    <name type="scientific">Nocardiopsis coralli</name>
    <dbReference type="NCBI Taxonomy" id="2772213"/>
    <lineage>
        <taxon>Bacteria</taxon>
        <taxon>Bacillati</taxon>
        <taxon>Actinomycetota</taxon>
        <taxon>Actinomycetes</taxon>
        <taxon>Streptosporangiales</taxon>
        <taxon>Nocardiopsidaceae</taxon>
        <taxon>Nocardiopsis</taxon>
    </lineage>
</organism>
<dbReference type="RefSeq" id="WP_193121561.1">
    <property type="nucleotide sequence ID" value="NZ_JADBGI010000007.1"/>
</dbReference>
<gene>
    <name evidence="2" type="ORF">IDM40_09390</name>
</gene>
<dbReference type="EMBL" id="JADBGI010000007">
    <property type="protein sequence ID" value="MBE2998916.1"/>
    <property type="molecule type" value="Genomic_DNA"/>
</dbReference>
<dbReference type="InterPro" id="IPR002731">
    <property type="entry name" value="ATPase_BadF"/>
</dbReference>
<sequence length="320" mass="33126">MSAGPGTALAGVDVGGGGVRVAARCGGSEVRAEDTAAVPRVRGGIDVPRLVPRILDLLREATHRSGTERFDRVAVGLTGLPDLVEDPEELVRLLRSGFPVGDVLLAADALTTHAGALGGRPGVVVAAGTGSVALGTDLHRLWRRTDGWGYLLGDRGSGAWIGQEGLRRALLALDGLPGGSAALLARAERSFGGVRELEVRVYRGEDATSSLLASFSPEVAEAAREGDAVARRIWREAGTHLGETAAAAASPGLERTFSWGGRLFDAGALVSDPFRAAVLRRVPDARLVDPAGDALDGALALAAAEGPLAHRPPYLFRHDA</sequence>
<reference evidence="2 3" key="1">
    <citation type="submission" date="2020-09" db="EMBL/GenBank/DDBJ databases">
        <title>Diversity and distribution of actinomycetes associated with coral in the coast of Hainan.</title>
        <authorList>
            <person name="Li F."/>
        </authorList>
    </citation>
    <scope>NUCLEOTIDE SEQUENCE [LARGE SCALE GENOMIC DNA]</scope>
    <source>
        <strain evidence="2 3">HNM0947</strain>
    </source>
</reference>
<dbReference type="InterPro" id="IPR052519">
    <property type="entry name" value="Euk-type_GlcNAc_Kinase"/>
</dbReference>
<accession>A0ABR9P506</accession>
<dbReference type="Proteomes" id="UP000806528">
    <property type="component" value="Unassembled WGS sequence"/>
</dbReference>
<dbReference type="PANTHER" id="PTHR43190">
    <property type="entry name" value="N-ACETYL-D-GLUCOSAMINE KINASE"/>
    <property type="match status" value="1"/>
</dbReference>
<evidence type="ECO:0000259" key="1">
    <source>
        <dbReference type="Pfam" id="PF01869"/>
    </source>
</evidence>
<evidence type="ECO:0000313" key="2">
    <source>
        <dbReference type="EMBL" id="MBE2998916.1"/>
    </source>
</evidence>
<keyword evidence="3" id="KW-1185">Reference proteome</keyword>
<comment type="caution">
    <text evidence="2">The sequence shown here is derived from an EMBL/GenBank/DDBJ whole genome shotgun (WGS) entry which is preliminary data.</text>
</comment>
<feature type="domain" description="ATPase BadF/BadG/BcrA/BcrD type" evidence="1">
    <location>
        <begin position="11"/>
        <end position="252"/>
    </location>
</feature>
<dbReference type="InterPro" id="IPR043129">
    <property type="entry name" value="ATPase_NBD"/>
</dbReference>